<evidence type="ECO:0000259" key="11">
    <source>
        <dbReference type="PROSITE" id="PS51319"/>
    </source>
</evidence>
<keyword evidence="12" id="KW-1185">Reference proteome</keyword>
<proteinExistence type="inferred from homology"/>
<feature type="compositionally biased region" description="Acidic residues" evidence="10">
    <location>
        <begin position="533"/>
        <end position="547"/>
    </location>
</feature>
<feature type="compositionally biased region" description="Low complexity" evidence="10">
    <location>
        <begin position="314"/>
        <end position="360"/>
    </location>
</feature>
<gene>
    <name evidence="13" type="primary">LOC106157209</name>
</gene>
<dbReference type="InterPro" id="IPR035441">
    <property type="entry name" value="TFIIS/LEDGF_dom_sf"/>
</dbReference>
<keyword evidence="4" id="KW-0805">Transcription regulation</keyword>
<feature type="compositionally biased region" description="Basic and acidic residues" evidence="10">
    <location>
        <begin position="465"/>
        <end position="484"/>
    </location>
</feature>
<dbReference type="Pfam" id="PF08711">
    <property type="entry name" value="Med26"/>
    <property type="match status" value="1"/>
</dbReference>
<reference evidence="13" key="1">
    <citation type="submission" date="2025-08" db="UniProtKB">
        <authorList>
            <consortium name="RefSeq"/>
        </authorList>
    </citation>
    <scope>IDENTIFICATION</scope>
    <source>
        <tissue evidence="13">Gonads</tissue>
    </source>
</reference>
<dbReference type="GO" id="GO:0005634">
    <property type="term" value="C:nucleus"/>
    <property type="evidence" value="ECO:0007669"/>
    <property type="project" value="UniProtKB-SubCell"/>
</dbReference>
<dbReference type="RefSeq" id="XP_013388241.1">
    <property type="nucleotide sequence ID" value="XM_013532787.2"/>
</dbReference>
<dbReference type="OrthoDB" id="21124at2759"/>
<dbReference type="FunFam" id="1.20.930.10:FF:000001">
    <property type="entry name" value="IWS1, SUPT6H interacting protein"/>
    <property type="match status" value="1"/>
</dbReference>
<evidence type="ECO:0000256" key="8">
    <source>
        <dbReference type="ARBA" id="ARBA00037992"/>
    </source>
</evidence>
<evidence type="ECO:0000256" key="2">
    <source>
        <dbReference type="ARBA" id="ARBA00022664"/>
    </source>
</evidence>
<accession>A0A1S3HRR8</accession>
<evidence type="ECO:0000256" key="9">
    <source>
        <dbReference type="PROSITE-ProRule" id="PRU00649"/>
    </source>
</evidence>
<evidence type="ECO:0000256" key="6">
    <source>
        <dbReference type="ARBA" id="ARBA00023187"/>
    </source>
</evidence>
<dbReference type="GeneID" id="106157209"/>
<feature type="compositionally biased region" description="Acidic residues" evidence="10">
    <location>
        <begin position="507"/>
        <end position="521"/>
    </location>
</feature>
<feature type="compositionally biased region" description="Low complexity" evidence="10">
    <location>
        <begin position="374"/>
        <end position="393"/>
    </location>
</feature>
<evidence type="ECO:0000256" key="3">
    <source>
        <dbReference type="ARBA" id="ARBA00022816"/>
    </source>
</evidence>
<keyword evidence="7 9" id="KW-0539">Nucleus</keyword>
<feature type="region of interest" description="Disordered" evidence="10">
    <location>
        <begin position="746"/>
        <end position="864"/>
    </location>
</feature>
<feature type="compositionally biased region" description="Acidic residues" evidence="10">
    <location>
        <begin position="70"/>
        <end position="91"/>
    </location>
</feature>
<dbReference type="Proteomes" id="UP000085678">
    <property type="component" value="Unplaced"/>
</dbReference>
<comment type="similarity">
    <text evidence="8">Belongs to the IWS1 family.</text>
</comment>
<keyword evidence="6" id="KW-0508">mRNA splicing</keyword>
<feature type="region of interest" description="Disordered" evidence="10">
    <location>
        <begin position="1"/>
        <end position="570"/>
    </location>
</feature>
<dbReference type="AlphaFoldDB" id="A0A1S3HRR8"/>
<keyword evidence="5" id="KW-0804">Transcription</keyword>
<dbReference type="PANTHER" id="PTHR46010">
    <property type="entry name" value="PROTEIN IWS1 HOMOLOG"/>
    <property type="match status" value="1"/>
</dbReference>
<feature type="compositionally biased region" description="Polar residues" evidence="10">
    <location>
        <begin position="201"/>
        <end position="212"/>
    </location>
</feature>
<keyword evidence="2" id="KW-0507">mRNA processing</keyword>
<dbReference type="GO" id="GO:0008380">
    <property type="term" value="P:RNA splicing"/>
    <property type="evidence" value="ECO:0007669"/>
    <property type="project" value="UniProtKB-KW"/>
</dbReference>
<protein>
    <submittedName>
        <fullName evidence="13">Protein IWS1 homolog</fullName>
    </submittedName>
</protein>
<evidence type="ECO:0000313" key="12">
    <source>
        <dbReference type="Proteomes" id="UP000085678"/>
    </source>
</evidence>
<dbReference type="PANTHER" id="PTHR46010:SF1">
    <property type="entry name" value="PROTEIN IWS1 HOMOLOG"/>
    <property type="match status" value="1"/>
</dbReference>
<comment type="subcellular location">
    <subcellularLocation>
        <location evidence="9">Nucleus</location>
    </subcellularLocation>
</comment>
<dbReference type="Gene3D" id="1.20.930.10">
    <property type="entry name" value="Conserved domain common to transcription factors TFIIS, elongin A, CRSP70"/>
    <property type="match status" value="1"/>
</dbReference>
<name>A0A1S3HRR8_LINAN</name>
<dbReference type="STRING" id="7574.A0A1S3HRR8"/>
<feature type="compositionally biased region" description="Polar residues" evidence="10">
    <location>
        <begin position="117"/>
        <end position="128"/>
    </location>
</feature>
<keyword evidence="1" id="KW-0813">Transport</keyword>
<feature type="compositionally biased region" description="Basic and acidic residues" evidence="10">
    <location>
        <begin position="213"/>
        <end position="223"/>
    </location>
</feature>
<evidence type="ECO:0000256" key="5">
    <source>
        <dbReference type="ARBA" id="ARBA00023163"/>
    </source>
</evidence>
<feature type="compositionally biased region" description="Polar residues" evidence="10">
    <location>
        <begin position="286"/>
        <end position="312"/>
    </location>
</feature>
<keyword evidence="3" id="KW-0509">mRNA transport</keyword>
<evidence type="ECO:0000313" key="13">
    <source>
        <dbReference type="RefSeq" id="XP_013388241.1"/>
    </source>
</evidence>
<dbReference type="KEGG" id="lak:106157209"/>
<dbReference type="InParanoid" id="A0A1S3HRR8"/>
<dbReference type="PROSITE" id="PS51319">
    <property type="entry name" value="TFIIS_N"/>
    <property type="match status" value="1"/>
</dbReference>
<sequence length="864" mass="94641">MSSGEEDGGGTPLQDEPEYGYQLEEAQPPGGTQPFSIGRSHFEDEEEEEEGEIADEEENELPAHRRESYTGEDQEEDSEGQLSGEEADDGDVQQRDEESMEDQGSDDDGEIQDSDNDNANMDESNQYPQPEEEEDGDGEIDSPMAEEQEGADIRSPSPEGSQEGEEVRSPSPMSDQSDDDQGPASPAGSDHQSPGGEESQGPASPSQGSAHSPSEDGGDRMDNMEVQNQDSQQSSRMSDFESGETTGDNQKNSEYDSAQDSQLDSVAWSETMVEENRSEYVPNQPPFSTHSAVVSEGPQSPSAQGNWSSVDSYQGPQSPSNSNQGPQSPSNSDQGPQSPDDGSRGPISPSNSNQGPQSPSFQDEVSQDSVNKDGPTSPSSSNQGPQSPPGFQGDAAEGPASPVEKPEEGPASPSSDAEGPRSPSNKDEESRDGSEAERRRGEDEEAKAGSGDEGKKSEAGSEDEKDTKEERHNVSLDKEGSEKGSDEEDSDKESNVGELIADIFGSSDEEEEFEGFQDADMETPKKKKVAVISDDEGENEAPAEGEGDASAALPQLSDDDEGVEDGDKGNFVSDFDLMLERKKEEMRKRRRKRKDFDIINDNDDLIAALINQMKTAAEEDRALNNQSKPAIKKLRMLPEVLQQLRKSDLQGAFLDCGILPALTEWLAPLPDKSLPHLQIREGLLRILQGFPPISSEALKSSGLGKAVMYLYKHPREIRENHERAGKLINEWSRPIFNLTSNYKNLSKEEREQRDYEQLPKKRRISSEGGKTPRRDIDKALAGDQKALRPGDKGWVQRARVPMPSNKDYVVRPHSNLDSDAPRKSSGKKDMSRLEKHMRNFQERKKQNKSQRAVGISIEGRNMSL</sequence>
<evidence type="ECO:0000256" key="1">
    <source>
        <dbReference type="ARBA" id="ARBA00022448"/>
    </source>
</evidence>
<feature type="compositionally biased region" description="Basic and acidic residues" evidence="10">
    <location>
        <begin position="746"/>
        <end position="759"/>
    </location>
</feature>
<evidence type="ECO:0000256" key="7">
    <source>
        <dbReference type="ARBA" id="ARBA00023242"/>
    </source>
</evidence>
<feature type="compositionally biased region" description="Acidic residues" evidence="10">
    <location>
        <begin position="130"/>
        <end position="150"/>
    </location>
</feature>
<feature type="compositionally biased region" description="Acidic residues" evidence="10">
    <location>
        <begin position="43"/>
        <end position="60"/>
    </location>
</feature>
<dbReference type="GO" id="GO:0016973">
    <property type="term" value="P:poly(A)+ mRNA export from nucleus"/>
    <property type="evidence" value="ECO:0007669"/>
    <property type="project" value="TreeGrafter"/>
</dbReference>
<feature type="compositionally biased region" description="Acidic residues" evidence="10">
    <location>
        <begin position="98"/>
        <end position="116"/>
    </location>
</feature>
<dbReference type="GO" id="GO:0006397">
    <property type="term" value="P:mRNA processing"/>
    <property type="evidence" value="ECO:0007669"/>
    <property type="project" value="UniProtKB-KW"/>
</dbReference>
<feature type="domain" description="TFIIS N-terminal" evidence="11">
    <location>
        <begin position="660"/>
        <end position="738"/>
    </location>
</feature>
<evidence type="ECO:0000256" key="4">
    <source>
        <dbReference type="ARBA" id="ARBA00023015"/>
    </source>
</evidence>
<feature type="compositionally biased region" description="Polar residues" evidence="10">
    <location>
        <begin position="225"/>
        <end position="264"/>
    </location>
</feature>
<feature type="compositionally biased region" description="Basic and acidic residues" evidence="10">
    <location>
        <begin position="808"/>
        <end position="844"/>
    </location>
</feature>
<feature type="compositionally biased region" description="Basic and acidic residues" evidence="10">
    <location>
        <begin position="770"/>
        <end position="791"/>
    </location>
</feature>
<evidence type="ECO:0000256" key="10">
    <source>
        <dbReference type="SAM" id="MobiDB-lite"/>
    </source>
</evidence>
<feature type="compositionally biased region" description="Basic and acidic residues" evidence="10">
    <location>
        <begin position="424"/>
        <end position="459"/>
    </location>
</feature>
<dbReference type="InterPro" id="IPR017923">
    <property type="entry name" value="TFIIS_N"/>
</dbReference>
<dbReference type="InterPro" id="IPR051037">
    <property type="entry name" value="RNAPII_TF_IWS1"/>
</dbReference>
<organism evidence="12 13">
    <name type="scientific">Lingula anatina</name>
    <name type="common">Brachiopod</name>
    <name type="synonym">Lingula unguis</name>
    <dbReference type="NCBI Taxonomy" id="7574"/>
    <lineage>
        <taxon>Eukaryota</taxon>
        <taxon>Metazoa</taxon>
        <taxon>Spiralia</taxon>
        <taxon>Lophotrochozoa</taxon>
        <taxon>Brachiopoda</taxon>
        <taxon>Linguliformea</taxon>
        <taxon>Lingulata</taxon>
        <taxon>Lingulida</taxon>
        <taxon>Linguloidea</taxon>
        <taxon>Lingulidae</taxon>
        <taxon>Lingula</taxon>
    </lineage>
</organism>